<dbReference type="Pfam" id="PF00679">
    <property type="entry name" value="EFG_C"/>
    <property type="match status" value="1"/>
</dbReference>
<dbReference type="PROSITE" id="PS51722">
    <property type="entry name" value="G_TR_2"/>
    <property type="match status" value="1"/>
</dbReference>
<keyword evidence="5 7" id="KW-0342">GTP-binding</keyword>
<dbReference type="Pfam" id="PF03144">
    <property type="entry name" value="GTP_EFTU_D2"/>
    <property type="match status" value="1"/>
</dbReference>
<dbReference type="KEGG" id="mbet:N8K70_13565"/>
<dbReference type="Pfam" id="PF03764">
    <property type="entry name" value="EFG_IV"/>
    <property type="match status" value="1"/>
</dbReference>
<dbReference type="SUPFAM" id="SSF54980">
    <property type="entry name" value="EF-G C-terminal domain-like"/>
    <property type="match status" value="2"/>
</dbReference>
<comment type="function">
    <text evidence="6 7">Catalyzes the GTP-dependent ribosomal translocation step during translation elongation. During this step, the ribosome changes from the pre-translocational (PRE) to the post-translocational (POST) state as the newly formed A-site-bound peptidyl-tRNA and P-site-bound deacylated tRNA move to the P and E sites, respectively. Catalyzes the coordinated movement of the two tRNA molecules, the mRNA and conformational changes in the ribosome.</text>
</comment>
<dbReference type="SMART" id="SM00838">
    <property type="entry name" value="EFG_C"/>
    <property type="match status" value="1"/>
</dbReference>
<dbReference type="FunFam" id="2.40.30.10:FF:000006">
    <property type="entry name" value="Elongation factor G"/>
    <property type="match status" value="1"/>
</dbReference>
<dbReference type="InterPro" id="IPR005225">
    <property type="entry name" value="Small_GTP-bd"/>
</dbReference>
<keyword evidence="11" id="KW-1185">Reference proteome</keyword>
<dbReference type="Gene3D" id="3.30.70.240">
    <property type="match status" value="1"/>
</dbReference>
<dbReference type="NCBIfam" id="NF009381">
    <property type="entry name" value="PRK12740.1-5"/>
    <property type="match status" value="1"/>
</dbReference>
<dbReference type="GO" id="GO:0032790">
    <property type="term" value="P:ribosome disassembly"/>
    <property type="evidence" value="ECO:0007669"/>
    <property type="project" value="TreeGrafter"/>
</dbReference>
<dbReference type="FunFam" id="3.30.70.870:FF:000001">
    <property type="entry name" value="Elongation factor G"/>
    <property type="match status" value="1"/>
</dbReference>
<dbReference type="SMART" id="SM00889">
    <property type="entry name" value="EFG_IV"/>
    <property type="match status" value="1"/>
</dbReference>
<evidence type="ECO:0000256" key="1">
    <source>
        <dbReference type="ARBA" id="ARBA00005870"/>
    </source>
</evidence>
<accession>A0AA97I5T1</accession>
<feature type="binding site" evidence="7">
    <location>
        <begin position="137"/>
        <end position="140"/>
    </location>
    <ligand>
        <name>GTP</name>
        <dbReference type="ChEBI" id="CHEBI:37565"/>
    </ligand>
</feature>
<keyword evidence="4 7" id="KW-0648">Protein biosynthesis</keyword>
<dbReference type="InterPro" id="IPR020568">
    <property type="entry name" value="Ribosomal_Su5_D2-typ_SF"/>
</dbReference>
<dbReference type="GO" id="GO:0003746">
    <property type="term" value="F:translation elongation factor activity"/>
    <property type="evidence" value="ECO:0007669"/>
    <property type="project" value="UniProtKB-UniRule"/>
</dbReference>
<dbReference type="InterPro" id="IPR000795">
    <property type="entry name" value="T_Tr_GTP-bd_dom"/>
</dbReference>
<evidence type="ECO:0000313" key="10">
    <source>
        <dbReference type="EMBL" id="WOF22407.1"/>
    </source>
</evidence>
<dbReference type="InterPro" id="IPR014721">
    <property type="entry name" value="Ribsml_uS5_D2-typ_fold_subgr"/>
</dbReference>
<evidence type="ECO:0000313" key="11">
    <source>
        <dbReference type="Proteomes" id="UP001305498"/>
    </source>
</evidence>
<dbReference type="CDD" id="cd01434">
    <property type="entry name" value="EFG_mtEFG1_IV"/>
    <property type="match status" value="1"/>
</dbReference>
<dbReference type="Gene3D" id="3.30.230.10">
    <property type="match status" value="1"/>
</dbReference>
<dbReference type="InterPro" id="IPR047872">
    <property type="entry name" value="EFG_IV"/>
</dbReference>
<dbReference type="RefSeq" id="WP_317138879.1">
    <property type="nucleotide sequence ID" value="NZ_CP118157.1"/>
</dbReference>
<evidence type="ECO:0000256" key="4">
    <source>
        <dbReference type="ARBA" id="ARBA00022917"/>
    </source>
</evidence>
<dbReference type="InterPro" id="IPR004540">
    <property type="entry name" value="Transl_elong_EFG/EF2"/>
</dbReference>
<dbReference type="Pfam" id="PF00009">
    <property type="entry name" value="GTP_EFTU"/>
    <property type="match status" value="1"/>
</dbReference>
<dbReference type="FunFam" id="3.30.230.10:FF:000003">
    <property type="entry name" value="Elongation factor G"/>
    <property type="match status" value="1"/>
</dbReference>
<gene>
    <name evidence="7 10" type="primary">fusA</name>
    <name evidence="10" type="ORF">N8K70_13565</name>
</gene>
<dbReference type="HAMAP" id="MF_00054_B">
    <property type="entry name" value="EF_G_EF_2_B"/>
    <property type="match status" value="1"/>
</dbReference>
<comment type="similarity">
    <text evidence="1 7">Belongs to the TRAFAC class translation factor GTPase superfamily. Classic translation factor GTPase family. EF-G/EF-2 subfamily.</text>
</comment>
<dbReference type="Gene3D" id="2.40.30.10">
    <property type="entry name" value="Translation factors"/>
    <property type="match status" value="1"/>
</dbReference>
<feature type="binding site" evidence="7">
    <location>
        <begin position="83"/>
        <end position="87"/>
    </location>
    <ligand>
        <name>GTP</name>
        <dbReference type="ChEBI" id="CHEBI:37565"/>
    </ligand>
</feature>
<dbReference type="SUPFAM" id="SSF54211">
    <property type="entry name" value="Ribosomal protein S5 domain 2-like"/>
    <property type="match status" value="1"/>
</dbReference>
<dbReference type="InterPro" id="IPR005517">
    <property type="entry name" value="Transl_elong_EFG/EF2_IV"/>
</dbReference>
<dbReference type="GO" id="GO:0003924">
    <property type="term" value="F:GTPase activity"/>
    <property type="evidence" value="ECO:0007669"/>
    <property type="project" value="InterPro"/>
</dbReference>
<dbReference type="GO" id="GO:0005525">
    <property type="term" value="F:GTP binding"/>
    <property type="evidence" value="ECO:0007669"/>
    <property type="project" value="UniProtKB-UniRule"/>
</dbReference>
<dbReference type="CDD" id="cd01886">
    <property type="entry name" value="EF-G"/>
    <property type="match status" value="1"/>
</dbReference>
<evidence type="ECO:0000256" key="3">
    <source>
        <dbReference type="ARBA" id="ARBA00022768"/>
    </source>
</evidence>
<dbReference type="InterPro" id="IPR035649">
    <property type="entry name" value="EFG_V"/>
</dbReference>
<evidence type="ECO:0000256" key="8">
    <source>
        <dbReference type="NCBIfam" id="TIGR00484"/>
    </source>
</evidence>
<dbReference type="CDD" id="cd16262">
    <property type="entry name" value="EFG_III"/>
    <property type="match status" value="1"/>
</dbReference>
<evidence type="ECO:0000259" key="9">
    <source>
        <dbReference type="PROSITE" id="PS51722"/>
    </source>
</evidence>
<dbReference type="CDD" id="cd04088">
    <property type="entry name" value="EFG_mtEFG_II"/>
    <property type="match status" value="1"/>
</dbReference>
<dbReference type="NCBIfam" id="TIGR00231">
    <property type="entry name" value="small_GTP"/>
    <property type="match status" value="1"/>
</dbReference>
<dbReference type="AlphaFoldDB" id="A0AA97I5T1"/>
<reference evidence="10 11" key="1">
    <citation type="submission" date="2023-02" db="EMBL/GenBank/DDBJ databases">
        <title>Microbacterium betulae sp. nov., isolated from birch wood.</title>
        <authorList>
            <person name="Pasciak M."/>
            <person name="Pawlik K.J."/>
            <person name="Martynowski D."/>
            <person name="Laczmanski L."/>
            <person name="Ciekot J."/>
            <person name="Szponar B."/>
            <person name="Wojcik-Fatla A."/>
            <person name="Mackiewicz B."/>
            <person name="Farian E."/>
            <person name="Cholewa G."/>
            <person name="Cholewa A."/>
            <person name="Dutkiewicz J."/>
        </authorList>
    </citation>
    <scope>NUCLEOTIDE SEQUENCE [LARGE SCALE GENOMIC DNA]</scope>
    <source>
        <strain evidence="10 11">AB</strain>
    </source>
</reference>
<dbReference type="Gene3D" id="3.40.50.300">
    <property type="entry name" value="P-loop containing nucleotide triphosphate hydrolases"/>
    <property type="match status" value="1"/>
</dbReference>
<feature type="binding site" evidence="7">
    <location>
        <begin position="19"/>
        <end position="26"/>
    </location>
    <ligand>
        <name>GTP</name>
        <dbReference type="ChEBI" id="CHEBI:37565"/>
    </ligand>
</feature>
<comment type="subcellular location">
    <subcellularLocation>
        <location evidence="7">Cytoplasm</location>
    </subcellularLocation>
</comment>
<keyword evidence="2 7" id="KW-0547">Nucleotide-binding</keyword>
<evidence type="ECO:0000256" key="5">
    <source>
        <dbReference type="ARBA" id="ARBA00023134"/>
    </source>
</evidence>
<dbReference type="InterPro" id="IPR009000">
    <property type="entry name" value="Transl_B-barrel_sf"/>
</dbReference>
<dbReference type="InterPro" id="IPR004161">
    <property type="entry name" value="EFTu-like_2"/>
</dbReference>
<evidence type="ECO:0000256" key="7">
    <source>
        <dbReference type="HAMAP-Rule" id="MF_00054"/>
    </source>
</evidence>
<dbReference type="NCBIfam" id="TIGR00484">
    <property type="entry name" value="EF-G"/>
    <property type="match status" value="1"/>
</dbReference>
<dbReference type="InterPro" id="IPR035647">
    <property type="entry name" value="EFG_III/V"/>
</dbReference>
<feature type="domain" description="Tr-type G" evidence="9">
    <location>
        <begin position="10"/>
        <end position="290"/>
    </location>
</feature>
<keyword evidence="3 7" id="KW-0251">Elongation factor</keyword>
<dbReference type="FunFam" id="3.40.50.300:FF:000029">
    <property type="entry name" value="Elongation factor G"/>
    <property type="match status" value="1"/>
</dbReference>
<dbReference type="EMBL" id="CP118157">
    <property type="protein sequence ID" value="WOF22407.1"/>
    <property type="molecule type" value="Genomic_DNA"/>
</dbReference>
<dbReference type="Proteomes" id="UP001305498">
    <property type="component" value="Chromosome"/>
</dbReference>
<dbReference type="PRINTS" id="PR00315">
    <property type="entry name" value="ELONGATNFCT"/>
</dbReference>
<dbReference type="SUPFAM" id="SSF50447">
    <property type="entry name" value="Translation proteins"/>
    <property type="match status" value="1"/>
</dbReference>
<dbReference type="SUPFAM" id="SSF52540">
    <property type="entry name" value="P-loop containing nucleoside triphosphate hydrolases"/>
    <property type="match status" value="1"/>
</dbReference>
<dbReference type="InterPro" id="IPR041095">
    <property type="entry name" value="EFG_II"/>
</dbReference>
<dbReference type="Pfam" id="PF14492">
    <property type="entry name" value="EFG_III"/>
    <property type="match status" value="1"/>
</dbReference>
<evidence type="ECO:0000256" key="6">
    <source>
        <dbReference type="ARBA" id="ARBA00024731"/>
    </source>
</evidence>
<protein>
    <recommendedName>
        <fullName evidence="7 8">Elongation factor G</fullName>
        <shortName evidence="7">EF-G</shortName>
    </recommendedName>
</protein>
<dbReference type="Gene3D" id="3.30.70.870">
    <property type="entry name" value="Elongation Factor G (Translational Gtpase), domain 3"/>
    <property type="match status" value="1"/>
</dbReference>
<sequence length="704" mass="77404">MAQDVLTDLKKVRNIGIMAHIDAGKTTTTERILFYTGVNHKIGETHDGGATTDWMEQEQERGITITSAAVTCFWDNNQINIIDTPGHVDFTVEVERSLRVLDGAVAVFDGKEGVEPQSETVWRQADKYDVPRICFVNKMDKLGADFYFTVDTIVNRLKAKPLVLQLPIGAESDFVGVVDLVNMRALTWPGDAKGDVTMGAKYETGEIPADLADKAAEYREKLLETVAETDDALLEKYFGGEELTVEEIKGAIRKLTIASEVYPVLCGSAFKNRGVQPMLDAVVDYLPSPIDVPAIEAHDPKDEERIIERHADRDEPFTALAFKVVTHPFFGRLTYIRVYSGHLDSGAQVINSTKGKKERIGKIFQMHANKENPVESVTAGHIYAVIGLKDTTTGDTLSDPGNQVVLESMTFPEPVIEVAIEPKTKADQEKLGLAIQKLAEEDPTFRVENNAETGQTVVKGMGELHLDILVDRMKREFKVEANVGKPQVAYRETLRKVVERHDYTHKKQTGGSGQFAKIQFKLEPLEVTADKTYEFVNAVTGGRIPREYIPSVDAGFQDAMNVGILAGYPMVGVKATLTDGAAHDVDSSEMAFKIAGSMGFKEAARKAGPVLLEPLMAVEVRTPEEYMGDVIGDLNSRRGQMQSMEDAQGVKVVKALVPLSGMFGYIGDLRSKTSGRAVYSMEFDSYAEVPKAVADEIIQKGKGD</sequence>
<dbReference type="FunFam" id="3.30.70.240:FF:000001">
    <property type="entry name" value="Elongation factor G"/>
    <property type="match status" value="1"/>
</dbReference>
<organism evidence="10 11">
    <name type="scientific">Microbacterium betulae</name>
    <dbReference type="NCBI Taxonomy" id="2981139"/>
    <lineage>
        <taxon>Bacteria</taxon>
        <taxon>Bacillati</taxon>
        <taxon>Actinomycetota</taxon>
        <taxon>Actinomycetes</taxon>
        <taxon>Micrococcales</taxon>
        <taxon>Microbacteriaceae</taxon>
        <taxon>Microbacterium</taxon>
    </lineage>
</organism>
<dbReference type="InterPro" id="IPR009022">
    <property type="entry name" value="EFG_III"/>
</dbReference>
<dbReference type="InterPro" id="IPR000640">
    <property type="entry name" value="EFG_V-like"/>
</dbReference>
<evidence type="ECO:0000256" key="2">
    <source>
        <dbReference type="ARBA" id="ARBA00022741"/>
    </source>
</evidence>
<dbReference type="PANTHER" id="PTHR43261">
    <property type="entry name" value="TRANSLATION ELONGATION FACTOR G-RELATED"/>
    <property type="match status" value="1"/>
</dbReference>
<dbReference type="CDD" id="cd03713">
    <property type="entry name" value="EFG_mtEFG_C"/>
    <property type="match status" value="1"/>
</dbReference>
<dbReference type="InterPro" id="IPR027417">
    <property type="entry name" value="P-loop_NTPase"/>
</dbReference>
<dbReference type="GO" id="GO:0005737">
    <property type="term" value="C:cytoplasm"/>
    <property type="evidence" value="ECO:0007669"/>
    <property type="project" value="UniProtKB-SubCell"/>
</dbReference>
<name>A0AA97I5T1_9MICO</name>
<dbReference type="PANTHER" id="PTHR43261:SF1">
    <property type="entry name" value="RIBOSOME-RELEASING FACTOR 2, MITOCHONDRIAL"/>
    <property type="match status" value="1"/>
</dbReference>
<proteinExistence type="inferred from homology"/>
<dbReference type="InterPro" id="IPR031157">
    <property type="entry name" value="G_TR_CS"/>
</dbReference>
<keyword evidence="7" id="KW-0963">Cytoplasm</keyword>
<dbReference type="PROSITE" id="PS00301">
    <property type="entry name" value="G_TR_1"/>
    <property type="match status" value="1"/>
</dbReference>